<protein>
    <recommendedName>
        <fullName evidence="14">Olfactory receptor</fullName>
    </recommendedName>
</protein>
<keyword evidence="6 14" id="KW-0552">Olfaction</keyword>
<evidence type="ECO:0000256" key="1">
    <source>
        <dbReference type="ARBA" id="ARBA00003929"/>
    </source>
</evidence>
<dbReference type="InParanoid" id="G1LID5"/>
<evidence type="ECO:0000256" key="6">
    <source>
        <dbReference type="ARBA" id="ARBA00022725"/>
    </source>
</evidence>
<evidence type="ECO:0000256" key="11">
    <source>
        <dbReference type="ARBA" id="ARBA00023180"/>
    </source>
</evidence>
<comment type="subcellular location">
    <subcellularLocation>
        <location evidence="2 14">Cell membrane</location>
        <topology evidence="2 14">Multi-pass membrane protein</topology>
    </subcellularLocation>
</comment>
<evidence type="ECO:0000256" key="13">
    <source>
        <dbReference type="RuleBase" id="RU000688"/>
    </source>
</evidence>
<reference evidence="16 17" key="1">
    <citation type="journal article" date="2010" name="Nature">
        <title>The sequence and de novo assembly of the giant panda genome.</title>
        <authorList>
            <person name="Li R."/>
            <person name="Fan W."/>
            <person name="Tian G."/>
            <person name="Zhu H."/>
            <person name="He L."/>
            <person name="Cai J."/>
            <person name="Huang Q."/>
            <person name="Cai Q."/>
            <person name="Li B."/>
            <person name="Bai Y."/>
            <person name="Zhang Z."/>
            <person name="Zhang Y."/>
            <person name="Wang W."/>
            <person name="Li J."/>
            <person name="Wei F."/>
            <person name="Li H."/>
            <person name="Jian M."/>
            <person name="Li J."/>
            <person name="Zhang Z."/>
            <person name="Nielsen R."/>
            <person name="Li D."/>
            <person name="Gu W."/>
            <person name="Yang Z."/>
            <person name="Xuan Z."/>
            <person name="Ryder O.A."/>
            <person name="Leung F.C."/>
            <person name="Zhou Y."/>
            <person name="Cao J."/>
            <person name="Sun X."/>
            <person name="Fu Y."/>
            <person name="Fang X."/>
            <person name="Guo X."/>
            <person name="Wang B."/>
            <person name="Hou R."/>
            <person name="Shen F."/>
            <person name="Mu B."/>
            <person name="Ni P."/>
            <person name="Lin R."/>
            <person name="Qian W."/>
            <person name="Wang G."/>
            <person name="Yu C."/>
            <person name="Nie W."/>
            <person name="Wang J."/>
            <person name="Wu Z."/>
            <person name="Liang H."/>
            <person name="Min J."/>
            <person name="Wu Q."/>
            <person name="Cheng S."/>
            <person name="Ruan J."/>
            <person name="Wang M."/>
            <person name="Shi Z."/>
            <person name="Wen M."/>
            <person name="Liu B."/>
            <person name="Ren X."/>
            <person name="Zheng H."/>
            <person name="Dong D."/>
            <person name="Cook K."/>
            <person name="Shan G."/>
            <person name="Zhang H."/>
            <person name="Kosiol C."/>
            <person name="Xie X."/>
            <person name="Lu Z."/>
            <person name="Zheng H."/>
            <person name="Li Y."/>
            <person name="Steiner C.C."/>
            <person name="Lam T.T."/>
            <person name="Lin S."/>
            <person name="Zhang Q."/>
            <person name="Li G."/>
            <person name="Tian J."/>
            <person name="Gong T."/>
            <person name="Liu H."/>
            <person name="Zhang D."/>
            <person name="Fang L."/>
            <person name="Ye C."/>
            <person name="Zhang J."/>
            <person name="Hu W."/>
            <person name="Xu A."/>
            <person name="Ren Y."/>
            <person name="Zhang G."/>
            <person name="Bruford M.W."/>
            <person name="Li Q."/>
            <person name="Ma L."/>
            <person name="Guo Y."/>
            <person name="An N."/>
            <person name="Hu Y."/>
            <person name="Zheng Y."/>
            <person name="Shi Y."/>
            <person name="Li Z."/>
            <person name="Liu Q."/>
            <person name="Chen Y."/>
            <person name="Zhao J."/>
            <person name="Qu N."/>
            <person name="Zhao S."/>
            <person name="Tian F."/>
            <person name="Wang X."/>
            <person name="Wang H."/>
            <person name="Xu L."/>
            <person name="Liu X."/>
            <person name="Vinar T."/>
            <person name="Wang Y."/>
            <person name="Lam T.W."/>
            <person name="Yiu S.M."/>
            <person name="Liu S."/>
            <person name="Zhang H."/>
            <person name="Li D."/>
            <person name="Huang Y."/>
            <person name="Wang X."/>
            <person name="Yang G."/>
            <person name="Jiang Z."/>
            <person name="Wang J."/>
            <person name="Qin N."/>
            <person name="Li L."/>
            <person name="Li J."/>
            <person name="Bolund L."/>
            <person name="Kristiansen K."/>
            <person name="Wong G.K."/>
            <person name="Olson M."/>
            <person name="Zhang X."/>
            <person name="Li S."/>
            <person name="Yang H."/>
            <person name="Wang J."/>
            <person name="Wang J."/>
        </authorList>
    </citation>
    <scope>NUCLEOTIDE SEQUENCE [LARGE SCALE GENOMIC DNA]</scope>
</reference>
<name>G1LID5_AILME</name>
<gene>
    <name evidence="16" type="primary">LOC100483650</name>
</gene>
<dbReference type="PRINTS" id="PR00237">
    <property type="entry name" value="GPCRRHODOPSN"/>
</dbReference>
<reference evidence="16" key="2">
    <citation type="submission" date="2025-08" db="UniProtKB">
        <authorList>
            <consortium name="Ensembl"/>
        </authorList>
    </citation>
    <scope>IDENTIFICATION</scope>
</reference>
<dbReference type="GO" id="GO:0004984">
    <property type="term" value="F:olfactory receptor activity"/>
    <property type="evidence" value="ECO:0007669"/>
    <property type="project" value="InterPro"/>
</dbReference>
<feature type="transmembrane region" description="Helical" evidence="14">
    <location>
        <begin position="36"/>
        <end position="60"/>
    </location>
</feature>
<dbReference type="Pfam" id="PF13853">
    <property type="entry name" value="7tm_4"/>
    <property type="match status" value="1"/>
</dbReference>
<evidence type="ECO:0000256" key="14">
    <source>
        <dbReference type="RuleBase" id="RU363047"/>
    </source>
</evidence>
<dbReference type="PROSITE" id="PS50262">
    <property type="entry name" value="G_PROTEIN_RECEP_F1_2"/>
    <property type="match status" value="1"/>
</dbReference>
<evidence type="ECO:0000256" key="5">
    <source>
        <dbReference type="ARBA" id="ARBA00022692"/>
    </source>
</evidence>
<comment type="function">
    <text evidence="1">Putative odorant or sperm cell receptor.</text>
</comment>
<sequence>MSIHPKAMDLGASENDSIVTEFVLLGLTEAPALQPILFIIFLLTYVAAVGGNVSILAAILAEPKLHNPMYFFLGNLSLLDVRCISVTVPSISYSACLSQLFCFHLLAGADCFLLTAMAYDRYLAICQPLTYSTRMSWGIQQALVGMSCVFSFTNALTQTVALSTLKFCGPHVINHFYCDLPQLFQLSCSSTQLNELLLFIAAAFMGVAPLVLITVSYAHVAAAVLRIRSAEGRKKAVSTCGSHLTVVGIFYGTGVFSYMRLGSVEASEKDKGIGILNTVISPMLNPLIYRLRNPDVQGALRQVFTGRRPLE</sequence>
<feature type="domain" description="G-protein coupled receptors family 1 profile" evidence="15">
    <location>
        <begin position="51"/>
        <end position="289"/>
    </location>
</feature>
<accession>G1LID5</accession>
<keyword evidence="3 14" id="KW-1003">Cell membrane</keyword>
<keyword evidence="10 13" id="KW-0675">Receptor</keyword>
<feature type="transmembrane region" description="Helical" evidence="14">
    <location>
        <begin position="139"/>
        <end position="157"/>
    </location>
</feature>
<evidence type="ECO:0000256" key="12">
    <source>
        <dbReference type="ARBA" id="ARBA00023224"/>
    </source>
</evidence>
<dbReference type="eggNOG" id="ENOG502RTW6">
    <property type="taxonomic scope" value="Eukaryota"/>
</dbReference>
<organism evidence="16 17">
    <name type="scientific">Ailuropoda melanoleuca</name>
    <name type="common">Giant panda</name>
    <dbReference type="NCBI Taxonomy" id="9646"/>
    <lineage>
        <taxon>Eukaryota</taxon>
        <taxon>Metazoa</taxon>
        <taxon>Chordata</taxon>
        <taxon>Craniata</taxon>
        <taxon>Vertebrata</taxon>
        <taxon>Euteleostomi</taxon>
        <taxon>Mammalia</taxon>
        <taxon>Eutheria</taxon>
        <taxon>Laurasiatheria</taxon>
        <taxon>Carnivora</taxon>
        <taxon>Caniformia</taxon>
        <taxon>Ursidae</taxon>
        <taxon>Ailuropoda</taxon>
    </lineage>
</organism>
<evidence type="ECO:0000259" key="15">
    <source>
        <dbReference type="PROSITE" id="PS50262"/>
    </source>
</evidence>
<comment type="caution">
    <text evidence="14">Lacks conserved residue(s) required for the propagation of feature annotation.</text>
</comment>
<evidence type="ECO:0000256" key="3">
    <source>
        <dbReference type="ARBA" id="ARBA00022475"/>
    </source>
</evidence>
<evidence type="ECO:0000256" key="2">
    <source>
        <dbReference type="ARBA" id="ARBA00004651"/>
    </source>
</evidence>
<keyword evidence="8 13" id="KW-0297">G-protein coupled receptor</keyword>
<evidence type="ECO:0000256" key="10">
    <source>
        <dbReference type="ARBA" id="ARBA00023170"/>
    </source>
</evidence>
<dbReference type="Proteomes" id="UP000008912">
    <property type="component" value="Unassembled WGS sequence"/>
</dbReference>
<proteinExistence type="inferred from homology"/>
<evidence type="ECO:0000313" key="16">
    <source>
        <dbReference type="Ensembl" id="ENSAMEP00000006687.2"/>
    </source>
</evidence>
<dbReference type="AlphaFoldDB" id="G1LID5"/>
<feature type="transmembrane region" description="Helical" evidence="14">
    <location>
        <begin position="196"/>
        <end position="225"/>
    </location>
</feature>
<dbReference type="GO" id="GO:0004930">
    <property type="term" value="F:G protein-coupled receptor activity"/>
    <property type="evidence" value="ECO:0007669"/>
    <property type="project" value="UniProtKB-KW"/>
</dbReference>
<evidence type="ECO:0000256" key="8">
    <source>
        <dbReference type="ARBA" id="ARBA00023040"/>
    </source>
</evidence>
<dbReference type="PRINTS" id="PR00245">
    <property type="entry name" value="OLFACTORYR"/>
</dbReference>
<dbReference type="Ensembl" id="ENSAMET00000006970.2">
    <property type="protein sequence ID" value="ENSAMEP00000006687.2"/>
    <property type="gene ID" value="ENSAMEG00000006362.2"/>
</dbReference>
<dbReference type="PANTHER" id="PTHR26452">
    <property type="entry name" value="OLFACTORY RECEPTOR"/>
    <property type="match status" value="1"/>
</dbReference>
<dbReference type="PROSITE" id="PS00237">
    <property type="entry name" value="G_PROTEIN_RECEP_F1_1"/>
    <property type="match status" value="1"/>
</dbReference>
<dbReference type="STRING" id="9646.ENSAMEP00000006687"/>
<dbReference type="GO" id="GO:0005886">
    <property type="term" value="C:plasma membrane"/>
    <property type="evidence" value="ECO:0007669"/>
    <property type="project" value="UniProtKB-SubCell"/>
</dbReference>
<dbReference type="SUPFAM" id="SSF81321">
    <property type="entry name" value="Family A G protein-coupled receptor-like"/>
    <property type="match status" value="1"/>
</dbReference>
<keyword evidence="5 13" id="KW-0812">Transmembrane</keyword>
<comment type="similarity">
    <text evidence="13">Belongs to the G-protein coupled receptor 1 family.</text>
</comment>
<keyword evidence="17" id="KW-1185">Reference proteome</keyword>
<dbReference type="InterPro" id="IPR017452">
    <property type="entry name" value="GPCR_Rhodpsn_7TM"/>
</dbReference>
<dbReference type="FunFam" id="1.20.1070.10:FF:000010">
    <property type="entry name" value="Olfactory receptor"/>
    <property type="match status" value="1"/>
</dbReference>
<dbReference type="Gene3D" id="1.20.1070.10">
    <property type="entry name" value="Rhodopsin 7-helix transmembrane proteins"/>
    <property type="match status" value="1"/>
</dbReference>
<evidence type="ECO:0000256" key="4">
    <source>
        <dbReference type="ARBA" id="ARBA00022606"/>
    </source>
</evidence>
<dbReference type="GeneTree" id="ENSGT00940000163303"/>
<keyword evidence="9 14" id="KW-0472">Membrane</keyword>
<keyword evidence="4 14" id="KW-0716">Sensory transduction</keyword>
<evidence type="ECO:0000256" key="7">
    <source>
        <dbReference type="ARBA" id="ARBA00022989"/>
    </source>
</evidence>
<dbReference type="HOGENOM" id="CLU_012526_8_1_1"/>
<keyword evidence="12 13" id="KW-0807">Transducer</keyword>
<keyword evidence="11" id="KW-0325">Glycoprotein</keyword>
<evidence type="ECO:0000313" key="17">
    <source>
        <dbReference type="Proteomes" id="UP000008912"/>
    </source>
</evidence>
<dbReference type="InterPro" id="IPR000725">
    <property type="entry name" value="Olfact_rcpt"/>
</dbReference>
<reference evidence="16" key="3">
    <citation type="submission" date="2025-09" db="UniProtKB">
        <authorList>
            <consortium name="Ensembl"/>
        </authorList>
    </citation>
    <scope>IDENTIFICATION</scope>
</reference>
<dbReference type="InterPro" id="IPR050516">
    <property type="entry name" value="Olfactory_GPCR"/>
</dbReference>
<dbReference type="InterPro" id="IPR000276">
    <property type="entry name" value="GPCR_Rhodpsn"/>
</dbReference>
<evidence type="ECO:0000256" key="9">
    <source>
        <dbReference type="ARBA" id="ARBA00023136"/>
    </source>
</evidence>
<keyword evidence="7 14" id="KW-1133">Transmembrane helix</keyword>